<dbReference type="Gene3D" id="1.50.10.10">
    <property type="match status" value="1"/>
</dbReference>
<evidence type="ECO:0000313" key="2">
    <source>
        <dbReference type="EMBL" id="ANC77866.1"/>
    </source>
</evidence>
<dbReference type="PANTHER" id="PTHR31616:SF13">
    <property type="entry name" value="GLUCAN 1,4-ALPHA-GLUCOSIDASE"/>
    <property type="match status" value="1"/>
</dbReference>
<dbReference type="KEGG" id="fpn:ABE65_014085"/>
<evidence type="ECO:0000313" key="3">
    <source>
        <dbReference type="Proteomes" id="UP000076623"/>
    </source>
</evidence>
<gene>
    <name evidence="2" type="ORF">ABE65_014085</name>
</gene>
<dbReference type="GO" id="GO:0005975">
    <property type="term" value="P:carbohydrate metabolic process"/>
    <property type="evidence" value="ECO:0007669"/>
    <property type="project" value="InterPro"/>
</dbReference>
<reference evidence="2 3" key="1">
    <citation type="submission" date="2016-04" db="EMBL/GenBank/DDBJ databases">
        <title>Complete genome sequence of Fictibacillus phosphorivorans G25-29, a strain toxic to nematodes.</title>
        <authorList>
            <person name="Zheng Z."/>
        </authorList>
    </citation>
    <scope>NUCLEOTIDE SEQUENCE [LARGE SCALE GENOMIC DNA]</scope>
    <source>
        <strain evidence="2 3">G25-29</strain>
    </source>
</reference>
<dbReference type="SUPFAM" id="SSF48208">
    <property type="entry name" value="Six-hairpin glycosidases"/>
    <property type="match status" value="1"/>
</dbReference>
<keyword evidence="3" id="KW-1185">Reference proteome</keyword>
<dbReference type="EMBL" id="CP015378">
    <property type="protein sequence ID" value="ANC77866.1"/>
    <property type="molecule type" value="Genomic_DNA"/>
</dbReference>
<dbReference type="InterPro" id="IPR008928">
    <property type="entry name" value="6-hairpin_glycosidase_sf"/>
</dbReference>
<sequence length="660" mass="76235">MPRHLVLGNGKLLINLDEYLQIRDIYFPYVGQQNHVQGHVNRLGASINGSFSWLSSNEWVIEPGYHLDSLVTLSYAKNVKEGITLKIEDAVHQRENMFMRRITVLNESHEEKRIKIFFHQDLSIYENEVGDTAYFDPEKSVIIHYKKNRYFLFTGSFDQKGIDQYTTGVKRFLSAEGTWRDAEDGHLHVNPIAQGSVDSTFSVQGIVPPHGKGDVNYALTVGKSREEVFSLYDYLMEIGPSLTLDKIDVYWRRWVNKTKINPCNLSDELLDLYNRSLLIIRTQTNENGYIIAANDSDIQHYNRDHYSYMWPRDGALIAAAVAKAGFHGMVKNFYRRCADVLTKEGYLHHKYNPDGSIGSSWHPMIDKEGSSQLPIQEDETALVLWAFWEHYKETGDIEFAQSLYRSLVRPSARFLLQYMQEELDLPLPSYDLWEERRGIFTFTASSVYGGLMAAYSFATLFGEDDRADRYKKGADRIKAGMEKHLYDEDSGRFLRGIYLLDDNAYKKDFTMESSMYALFAFGVYPADDERIVRTMQLMNEELSIKSGVGGIARYTNDYYFQQTHDMTRAPGNPWLICTLWLAKWYVQCAKSIQDLERPHEILRWVHEHSFSTGVLPEQLHPFTGEALSVAPLTWSHATFVDVLKEYTKVYEKLSQNSLAR</sequence>
<dbReference type="InterPro" id="IPR011613">
    <property type="entry name" value="GH15-like"/>
</dbReference>
<protein>
    <submittedName>
        <fullName evidence="2">Glycoside hydrolase family 15</fullName>
    </submittedName>
</protein>
<dbReference type="GO" id="GO:0004553">
    <property type="term" value="F:hydrolase activity, hydrolyzing O-glycosyl compounds"/>
    <property type="evidence" value="ECO:0007669"/>
    <property type="project" value="UniProtKB-ARBA"/>
</dbReference>
<dbReference type="AlphaFoldDB" id="A0A160IP61"/>
<proteinExistence type="predicted"/>
<keyword evidence="2" id="KW-0378">Hydrolase</keyword>
<dbReference type="InterPro" id="IPR012341">
    <property type="entry name" value="6hp_glycosidase-like_sf"/>
</dbReference>
<dbReference type="Pfam" id="PF00723">
    <property type="entry name" value="Glyco_hydro_15"/>
    <property type="match status" value="1"/>
</dbReference>
<feature type="domain" description="GH15-like" evidence="1">
    <location>
        <begin position="273"/>
        <end position="584"/>
    </location>
</feature>
<dbReference type="Proteomes" id="UP000076623">
    <property type="component" value="Chromosome"/>
</dbReference>
<dbReference type="STRING" id="1221500.ABE65_014085"/>
<name>A0A160IP61_9BACL</name>
<organism evidence="2 3">
    <name type="scientific">Fictibacillus phosphorivorans</name>
    <dbReference type="NCBI Taxonomy" id="1221500"/>
    <lineage>
        <taxon>Bacteria</taxon>
        <taxon>Bacillati</taxon>
        <taxon>Bacillota</taxon>
        <taxon>Bacilli</taxon>
        <taxon>Bacillales</taxon>
        <taxon>Fictibacillaceae</taxon>
        <taxon>Fictibacillus</taxon>
    </lineage>
</organism>
<accession>A0A160IP61</accession>
<dbReference type="PANTHER" id="PTHR31616">
    <property type="entry name" value="TREHALASE"/>
    <property type="match status" value="1"/>
</dbReference>
<evidence type="ECO:0000259" key="1">
    <source>
        <dbReference type="Pfam" id="PF00723"/>
    </source>
</evidence>
<dbReference type="RefSeq" id="WP_066396174.1">
    <property type="nucleotide sequence ID" value="NZ_CP015378.1"/>
</dbReference>